<protein>
    <submittedName>
        <fullName evidence="1">Glycosyltransferase involved in cell wall biosynthesis</fullName>
    </submittedName>
</protein>
<evidence type="ECO:0000313" key="2">
    <source>
        <dbReference type="Proteomes" id="UP000536179"/>
    </source>
</evidence>
<dbReference type="SUPFAM" id="SSF53756">
    <property type="entry name" value="UDP-Glycosyltransferase/glycogen phosphorylase"/>
    <property type="match status" value="1"/>
</dbReference>
<name>A0A7W5DX43_9BACT</name>
<dbReference type="AlphaFoldDB" id="A0A7W5DX43"/>
<dbReference type="Gene3D" id="3.40.50.2000">
    <property type="entry name" value="Glycogen Phosphorylase B"/>
    <property type="match status" value="1"/>
</dbReference>
<dbReference type="Proteomes" id="UP000536179">
    <property type="component" value="Unassembled WGS sequence"/>
</dbReference>
<dbReference type="EMBL" id="JACHXU010000004">
    <property type="protein sequence ID" value="MBB3205782.1"/>
    <property type="molecule type" value="Genomic_DNA"/>
</dbReference>
<keyword evidence="1" id="KW-0808">Transferase</keyword>
<dbReference type="Pfam" id="PF13692">
    <property type="entry name" value="Glyco_trans_1_4"/>
    <property type="match status" value="1"/>
</dbReference>
<comment type="caution">
    <text evidence="1">The sequence shown here is derived from an EMBL/GenBank/DDBJ whole genome shotgun (WGS) entry which is preliminary data.</text>
</comment>
<keyword evidence="2" id="KW-1185">Reference proteome</keyword>
<sequence length="415" mass="47780">MKTILFATDQPFWRRENGAQQRTWSIVQFLFGHGFELRFFFLVAMTPADVVICREHGLQIELFDPRSVRTRDRIAVGVSGLLPKIRRCFRHDSRETSDEFLILESYHWPLASMQFRSLVESMCPDYVFSVYIVWAHLLNAFPERRRCFRAMVDTHDLLHLRQQEFNQRQQAHWIEISRDEEAAALRKFDLILATQADEAATIRDMVPDRDVIVVGYCPGAESIGNPSVVVDTGRDRDRIRFGFIASENAANVDGIRWFLEECWGDVHRASGAELVIAGTVGDAIRRGQLDDWAGVRCVGRLDRIDDFYNEIDVAINPVRFGSGIKIKSIEALYYGKPLIAHSHNTRGLPQRVIDAMLIEDDSTRFARACLRLSGDEDLRREISERCDRVRQMELSPESVYRDLLEWLRADCVGSP</sequence>
<proteinExistence type="predicted"/>
<gene>
    <name evidence="1" type="ORF">FHS27_001586</name>
</gene>
<dbReference type="RefSeq" id="WP_184303686.1">
    <property type="nucleotide sequence ID" value="NZ_JACHXU010000004.1"/>
</dbReference>
<reference evidence="1 2" key="1">
    <citation type="submission" date="2020-08" db="EMBL/GenBank/DDBJ databases">
        <title>Genomic Encyclopedia of Type Strains, Phase III (KMG-III): the genomes of soil and plant-associated and newly described type strains.</title>
        <authorList>
            <person name="Whitman W."/>
        </authorList>
    </citation>
    <scope>NUCLEOTIDE SEQUENCE [LARGE SCALE GENOMIC DNA]</scope>
    <source>
        <strain evidence="1 2">CECT 8075</strain>
    </source>
</reference>
<accession>A0A7W5DX43</accession>
<evidence type="ECO:0000313" key="1">
    <source>
        <dbReference type="EMBL" id="MBB3205782.1"/>
    </source>
</evidence>
<organism evidence="1 2">
    <name type="scientific">Aporhodopirellula rubra</name>
    <dbReference type="NCBI Taxonomy" id="980271"/>
    <lineage>
        <taxon>Bacteria</taxon>
        <taxon>Pseudomonadati</taxon>
        <taxon>Planctomycetota</taxon>
        <taxon>Planctomycetia</taxon>
        <taxon>Pirellulales</taxon>
        <taxon>Pirellulaceae</taxon>
        <taxon>Aporhodopirellula</taxon>
    </lineage>
</organism>
<dbReference type="CDD" id="cd03801">
    <property type="entry name" value="GT4_PimA-like"/>
    <property type="match status" value="1"/>
</dbReference>
<dbReference type="GO" id="GO:0016740">
    <property type="term" value="F:transferase activity"/>
    <property type="evidence" value="ECO:0007669"/>
    <property type="project" value="UniProtKB-KW"/>
</dbReference>